<sequence length="669" mass="75454">MSPVSMNITETLCELCHQFISNLFAFDFSRQETYPSRWQQVGREWTPEKPWGDVFHHHETFSDLSESAKTCELCYVLHADLASMDPTLHQGWLGLYPFWSSGRAGENKLKGHFRAAFREAVDRMPWGSSKIGSIPLHSFRVCRRGPLKEDEEVHWLDAYRRLPAVPTTLQSSDISRMVDNWQRKCSETHKNCPKGKSESELPTRVLDLGKGNGAPIRLYEPVEGEKGVYTSLSHCWGGTINSVTTVANKAARKDNINFDELPQNFKDGIHVTRALGIKYLWIDALCIIQDSREDWFREAAKMHSVYAGASVVISALDAPASTAGFLKPDRVPLAVLNDEYAVQKVFQELNDYLLECPLVGRGWCMQERLLANPILHIGKEQMFWECHTEFSCEDGRKYTGESDGHVMAEFMATRKRIGVAAAQGRELDFKTWYQLLEEYGTRSFTVSSDKLPALAGAAALFKSTKPAATYVAGLWKEDIARGLLWCAHYDHMPGRKVWGISSVDRISVLTRPPEERAPSWSWAALDGHIDFWALRTSGFVVEVLDVAMSAGENEITAAFPSGTVTLRGLATRMFYHAPEDPKYDVGTLTFKKVDSPEDNSAALSGCVMDIDRQTPRFCWVVLMSKSNGSWYLLVLGRRPDGKFRRIGMCTAHNVEVDPKRFETQDVQII</sequence>
<reference evidence="1 2" key="1">
    <citation type="journal article" date="2022" name="New Phytol.">
        <title>Ecological generalism drives hyperdiversity of secondary metabolite gene clusters in xylarialean endophytes.</title>
        <authorList>
            <person name="Franco M.E.E."/>
            <person name="Wisecaver J.H."/>
            <person name="Arnold A.E."/>
            <person name="Ju Y.M."/>
            <person name="Slot J.C."/>
            <person name="Ahrendt S."/>
            <person name="Moore L.P."/>
            <person name="Eastman K.E."/>
            <person name="Scott K."/>
            <person name="Konkel Z."/>
            <person name="Mondo S.J."/>
            <person name="Kuo A."/>
            <person name="Hayes R.D."/>
            <person name="Haridas S."/>
            <person name="Andreopoulos B."/>
            <person name="Riley R."/>
            <person name="LaButti K."/>
            <person name="Pangilinan J."/>
            <person name="Lipzen A."/>
            <person name="Amirebrahimi M."/>
            <person name="Yan J."/>
            <person name="Adam C."/>
            <person name="Keymanesh K."/>
            <person name="Ng V."/>
            <person name="Louie K."/>
            <person name="Northen T."/>
            <person name="Drula E."/>
            <person name="Henrissat B."/>
            <person name="Hsieh H.M."/>
            <person name="Youens-Clark K."/>
            <person name="Lutzoni F."/>
            <person name="Miadlikowska J."/>
            <person name="Eastwood D.C."/>
            <person name="Hamelin R.C."/>
            <person name="Grigoriev I.V."/>
            <person name="U'Ren J.M."/>
        </authorList>
    </citation>
    <scope>NUCLEOTIDE SEQUENCE [LARGE SCALE GENOMIC DNA]</scope>
    <source>
        <strain evidence="1 2">ER1909</strain>
    </source>
</reference>
<keyword evidence="2" id="KW-1185">Reference proteome</keyword>
<evidence type="ECO:0000313" key="1">
    <source>
        <dbReference type="EMBL" id="KAI6081837.1"/>
    </source>
</evidence>
<accession>A0ACC0CND3</accession>
<proteinExistence type="predicted"/>
<gene>
    <name evidence="1" type="ORF">F4821DRAFT_17662</name>
</gene>
<organism evidence="1 2">
    <name type="scientific">Hypoxylon rubiginosum</name>
    <dbReference type="NCBI Taxonomy" id="110542"/>
    <lineage>
        <taxon>Eukaryota</taxon>
        <taxon>Fungi</taxon>
        <taxon>Dikarya</taxon>
        <taxon>Ascomycota</taxon>
        <taxon>Pezizomycotina</taxon>
        <taxon>Sordariomycetes</taxon>
        <taxon>Xylariomycetidae</taxon>
        <taxon>Xylariales</taxon>
        <taxon>Hypoxylaceae</taxon>
        <taxon>Hypoxylon</taxon>
    </lineage>
</organism>
<name>A0ACC0CND3_9PEZI</name>
<comment type="caution">
    <text evidence="1">The sequence shown here is derived from an EMBL/GenBank/DDBJ whole genome shotgun (WGS) entry which is preliminary data.</text>
</comment>
<evidence type="ECO:0000313" key="2">
    <source>
        <dbReference type="Proteomes" id="UP001497680"/>
    </source>
</evidence>
<protein>
    <submittedName>
        <fullName evidence="1">HET-domain-containing protein</fullName>
    </submittedName>
</protein>
<dbReference type="Proteomes" id="UP001497680">
    <property type="component" value="Unassembled WGS sequence"/>
</dbReference>
<dbReference type="EMBL" id="MU394385">
    <property type="protein sequence ID" value="KAI6081837.1"/>
    <property type="molecule type" value="Genomic_DNA"/>
</dbReference>